<evidence type="ECO:0000256" key="1">
    <source>
        <dbReference type="SAM" id="MobiDB-lite"/>
    </source>
</evidence>
<dbReference type="Proteomes" id="UP000787635">
    <property type="component" value="Unassembled WGS sequence"/>
</dbReference>
<gene>
    <name evidence="2" type="ORF">HEQ75_05610</name>
</gene>
<dbReference type="Pfam" id="PF00353">
    <property type="entry name" value="HemolysinCabind"/>
    <property type="match status" value="2"/>
</dbReference>
<name>A0ABX1DZJ9_9PROT</name>
<dbReference type="EMBL" id="JAAVNE010000006">
    <property type="protein sequence ID" value="NKC30329.1"/>
    <property type="molecule type" value="Genomic_DNA"/>
</dbReference>
<keyword evidence="3" id="KW-1185">Reference proteome</keyword>
<evidence type="ECO:0000313" key="3">
    <source>
        <dbReference type="Proteomes" id="UP000787635"/>
    </source>
</evidence>
<comment type="caution">
    <text evidence="2">The sequence shown here is derived from an EMBL/GenBank/DDBJ whole genome shotgun (WGS) entry which is preliminary data.</text>
</comment>
<evidence type="ECO:0000313" key="2">
    <source>
        <dbReference type="EMBL" id="NKC30329.1"/>
    </source>
</evidence>
<dbReference type="PRINTS" id="PR00313">
    <property type="entry name" value="CABNDNGRPT"/>
</dbReference>
<accession>A0ABX1DZJ9</accession>
<feature type="compositionally biased region" description="Polar residues" evidence="1">
    <location>
        <begin position="68"/>
        <end position="80"/>
    </location>
</feature>
<dbReference type="InterPro" id="IPR011049">
    <property type="entry name" value="Serralysin-like_metalloprot_C"/>
</dbReference>
<feature type="region of interest" description="Disordered" evidence="1">
    <location>
        <begin position="63"/>
        <end position="95"/>
    </location>
</feature>
<dbReference type="Gene3D" id="2.150.10.10">
    <property type="entry name" value="Serralysin-like metalloprotease, C-terminal"/>
    <property type="match status" value="1"/>
</dbReference>
<dbReference type="InterPro" id="IPR018511">
    <property type="entry name" value="Hemolysin-typ_Ca-bd_CS"/>
</dbReference>
<dbReference type="InterPro" id="IPR001343">
    <property type="entry name" value="Hemolysn_Ca-bd"/>
</dbReference>
<proteinExistence type="predicted"/>
<sequence>MQGMDLNQLNLSAQTLREVNGLQEALDRFFASSNHQDLLQDPDWRHHISTLQQQLIDRIGQVGGEGQDQLSGADNTNDTLRGNAGDDTLLGGDGRDRIGGGAGADLLYGDWAEDRPGGGADTMDGGIGDGAADIAHGGGGDDTYIWRTGDGNDRFHGGAGSDTLVIGGVGPNQLFENFWLQEGVWMTSTDDRTFFFVNAQGERVQEVSGTLRFGDEVLTFSGVSTIRLP</sequence>
<dbReference type="PROSITE" id="PS00330">
    <property type="entry name" value="HEMOLYSIN_CALCIUM"/>
    <property type="match status" value="2"/>
</dbReference>
<dbReference type="SUPFAM" id="SSF51120">
    <property type="entry name" value="beta-Roll"/>
    <property type="match status" value="1"/>
</dbReference>
<protein>
    <submittedName>
        <fullName evidence="2">Calcium-binding protein</fullName>
    </submittedName>
</protein>
<reference evidence="2 3" key="1">
    <citation type="submission" date="2020-03" db="EMBL/GenBank/DDBJ databases">
        <title>Roseomonas selenitidurans sp. nov. isolated from urban soil.</title>
        <authorList>
            <person name="Liu H."/>
        </authorList>
    </citation>
    <scope>NUCLEOTIDE SEQUENCE [LARGE SCALE GENOMIC DNA]</scope>
    <source>
        <strain evidence="2 3">BU-1</strain>
    </source>
</reference>
<organism evidence="2 3">
    <name type="scientific">Falsiroseomonas selenitidurans</name>
    <dbReference type="NCBI Taxonomy" id="2716335"/>
    <lineage>
        <taxon>Bacteria</taxon>
        <taxon>Pseudomonadati</taxon>
        <taxon>Pseudomonadota</taxon>
        <taxon>Alphaproteobacteria</taxon>
        <taxon>Acetobacterales</taxon>
        <taxon>Roseomonadaceae</taxon>
        <taxon>Falsiroseomonas</taxon>
    </lineage>
</organism>